<dbReference type="EMBL" id="GGFL01009080">
    <property type="protein sequence ID" value="MBW73258.1"/>
    <property type="molecule type" value="Transcribed_RNA"/>
</dbReference>
<protein>
    <submittedName>
        <fullName evidence="1">Putative secreted protein</fullName>
    </submittedName>
</protein>
<evidence type="ECO:0000313" key="1">
    <source>
        <dbReference type="EMBL" id="MBW73258.1"/>
    </source>
</evidence>
<organism evidence="1">
    <name type="scientific">Anopheles darlingi</name>
    <name type="common">Mosquito</name>
    <dbReference type="NCBI Taxonomy" id="43151"/>
    <lineage>
        <taxon>Eukaryota</taxon>
        <taxon>Metazoa</taxon>
        <taxon>Ecdysozoa</taxon>
        <taxon>Arthropoda</taxon>
        <taxon>Hexapoda</taxon>
        <taxon>Insecta</taxon>
        <taxon>Pterygota</taxon>
        <taxon>Neoptera</taxon>
        <taxon>Endopterygota</taxon>
        <taxon>Diptera</taxon>
        <taxon>Nematocera</taxon>
        <taxon>Culicoidea</taxon>
        <taxon>Culicidae</taxon>
        <taxon>Anophelinae</taxon>
        <taxon>Anopheles</taxon>
    </lineage>
</organism>
<reference evidence="1" key="1">
    <citation type="submission" date="2018-01" db="EMBL/GenBank/DDBJ databases">
        <title>An insight into the sialome of Amazonian anophelines.</title>
        <authorList>
            <person name="Ribeiro J.M."/>
            <person name="Scarpassa V."/>
            <person name="Calvo E."/>
        </authorList>
    </citation>
    <scope>NUCLEOTIDE SEQUENCE</scope>
</reference>
<accession>A0A2M4D866</accession>
<dbReference type="AlphaFoldDB" id="A0A2M4D866"/>
<sequence>MEMERVLVKVIITASLFPVAYQEWIAAKVPIDLKLYHATSGLVRQLVQSSLIVQPLACIHFIAKPEDV</sequence>
<proteinExistence type="predicted"/>
<name>A0A2M4D866_ANODA</name>